<feature type="domain" description="COG complex component COG2 C-terminal" evidence="11">
    <location>
        <begin position="531"/>
        <end position="870"/>
    </location>
</feature>
<dbReference type="Pfam" id="PF12022">
    <property type="entry name" value="COG2_C"/>
    <property type="match status" value="1"/>
</dbReference>
<dbReference type="AlphaFoldDB" id="A0A401GEL6"/>
<name>A0A401GEL6_9APHY</name>
<organism evidence="12 13">
    <name type="scientific">Sparassis crispa</name>
    <dbReference type="NCBI Taxonomy" id="139825"/>
    <lineage>
        <taxon>Eukaryota</taxon>
        <taxon>Fungi</taxon>
        <taxon>Dikarya</taxon>
        <taxon>Basidiomycota</taxon>
        <taxon>Agaricomycotina</taxon>
        <taxon>Agaricomycetes</taxon>
        <taxon>Polyporales</taxon>
        <taxon>Sparassidaceae</taxon>
        <taxon>Sparassis</taxon>
    </lineage>
</organism>
<accession>A0A401GEL6</accession>
<sequence length="905" mass="101125">MPSTTSTDPSNSRDPFELERLAQELEAREARKDRSRNPGSSVEELSAAERDLPIYIPLSHDNPYLTAGTFNVEDFLLSRAYTSLPDLRAELRDYLATLKEELVRLINDDYEAFISLSTDLRGEGARLERLKSPLGDIKAQVLEARQILQVIQDAILLRLNQRATLREEKAFLHLLLKISESITRLESLLLITSPADEKQNPELNGMGLSHAEDDSIEERTRGNRAKHLARVAAEYTQLLYHVSRASAERCAFVDESQWRVDRIRSTLSSDLDHLFASTVIALTSGKESRKEIKATELEKSKWISDVTECLRTYDVLGLWRDAEDVLRKEVVREFVKKTVHPGALASPHSPLLPHTPSAAGMRSAAPPHYSQPARTPYTPFSAFASKQNPFSFNLPQGTVAPHALDEHDDPLAVLYNAVLRFVDRDLKRIMEIAESVCVRSGARTSPLLGAAPVRAQESRGFEIMANVVWAEVGRAVVDELGSVVFAAGKPDEFRKHHETTQAFIRALEYLAPSVHAIEAMRGHPVYATFERRWQLPVYFQLRWKEIVTKLEESLATTRLERVNNKEPFMTLQATAIWDAISTCWSAEVYIPELSYRFWKFTLQLLSRYKTWLDASLPAFEPPPKIAAAVAAEKLGNIPGSPSSQLSRATTPIPPTEAASAEATAAEDVQLQQFATAITDIHAMQTQVMKLWREELTVMLPESLGEGEDDVSPEDMLKRALAKHLALVPPLCSQIIFILGRRGCDALLSMRSIPSQFRAMSASKRAPTEPSYFVVSIFRALRAFFGVGTADGPGAALKGEYLQSFAEEVFEVVAQRYVYFLSAMKKTEESLRRLKKGKKSTFSFLGGSGATKDDDGRADEEKIRAQMILDVEAFGKDAEWLGVAVHENQTFKTLETMAHTSLADDP</sequence>
<dbReference type="GO" id="GO:0017119">
    <property type="term" value="C:Golgi transport complex"/>
    <property type="evidence" value="ECO:0007669"/>
    <property type="project" value="TreeGrafter"/>
</dbReference>
<keyword evidence="7" id="KW-0472">Membrane</keyword>
<evidence type="ECO:0000256" key="3">
    <source>
        <dbReference type="ARBA" id="ARBA00020977"/>
    </source>
</evidence>
<feature type="domain" description="Conserved oligomeric Golgi complex subunit 2 N-terminal" evidence="10">
    <location>
        <begin position="59"/>
        <end position="130"/>
    </location>
</feature>
<evidence type="ECO:0000256" key="5">
    <source>
        <dbReference type="ARBA" id="ARBA00022927"/>
    </source>
</evidence>
<feature type="region of interest" description="Disordered" evidence="9">
    <location>
        <begin position="638"/>
        <end position="657"/>
    </location>
</feature>
<proteinExistence type="inferred from homology"/>
<comment type="similarity">
    <text evidence="2">Belongs to the COG2 family.</text>
</comment>
<dbReference type="Pfam" id="PF06148">
    <property type="entry name" value="COG2_N"/>
    <property type="match status" value="1"/>
</dbReference>
<dbReference type="InterPro" id="IPR024602">
    <property type="entry name" value="COG_su2_N"/>
</dbReference>
<evidence type="ECO:0000256" key="6">
    <source>
        <dbReference type="ARBA" id="ARBA00023034"/>
    </source>
</evidence>
<dbReference type="InParanoid" id="A0A401GEL6"/>
<dbReference type="GO" id="GO:0006891">
    <property type="term" value="P:intra-Golgi vesicle-mediated transport"/>
    <property type="evidence" value="ECO:0007669"/>
    <property type="project" value="TreeGrafter"/>
</dbReference>
<evidence type="ECO:0000259" key="11">
    <source>
        <dbReference type="Pfam" id="PF12022"/>
    </source>
</evidence>
<evidence type="ECO:0000256" key="7">
    <source>
        <dbReference type="ARBA" id="ARBA00023136"/>
    </source>
</evidence>
<reference evidence="12 13" key="1">
    <citation type="journal article" date="2018" name="Sci. Rep.">
        <title>Genome sequence of the cauliflower mushroom Sparassis crispa (Hanabiratake) and its association with beneficial usage.</title>
        <authorList>
            <person name="Kiyama R."/>
            <person name="Furutani Y."/>
            <person name="Kawaguchi K."/>
            <person name="Nakanishi T."/>
        </authorList>
    </citation>
    <scope>NUCLEOTIDE SEQUENCE [LARGE SCALE GENOMIC DNA]</scope>
</reference>
<dbReference type="RefSeq" id="XP_027611529.1">
    <property type="nucleotide sequence ID" value="XM_027755728.1"/>
</dbReference>
<dbReference type="PANTHER" id="PTHR12961:SF0">
    <property type="entry name" value="CONSERVED OLIGOMERIC GOLGI COMPLEX SUBUNIT 2"/>
    <property type="match status" value="1"/>
</dbReference>
<feature type="region of interest" description="Disordered" evidence="9">
    <location>
        <begin position="1"/>
        <end position="45"/>
    </location>
</feature>
<dbReference type="InterPro" id="IPR009316">
    <property type="entry name" value="COG2"/>
</dbReference>
<feature type="region of interest" description="Disordered" evidence="9">
    <location>
        <begin position="345"/>
        <end position="371"/>
    </location>
</feature>
<dbReference type="OrthoDB" id="332281at2759"/>
<keyword evidence="6" id="KW-0333">Golgi apparatus</keyword>
<evidence type="ECO:0000256" key="2">
    <source>
        <dbReference type="ARBA" id="ARBA00007603"/>
    </source>
</evidence>
<keyword evidence="4" id="KW-0813">Transport</keyword>
<dbReference type="PANTHER" id="PTHR12961">
    <property type="entry name" value="CONSERVED OLIGOMERIC GOLGI COMPLEX COMPONENT 2"/>
    <property type="match status" value="1"/>
</dbReference>
<dbReference type="GO" id="GO:0007030">
    <property type="term" value="P:Golgi organization"/>
    <property type="evidence" value="ECO:0007669"/>
    <property type="project" value="InterPro"/>
</dbReference>
<dbReference type="InterPro" id="IPR024603">
    <property type="entry name" value="COG_complex_COG2_C"/>
</dbReference>
<keyword evidence="5" id="KW-0653">Protein transport</keyword>
<protein>
    <recommendedName>
        <fullName evidence="3">Conserved oligomeric Golgi complex subunit 2</fullName>
    </recommendedName>
    <alternativeName>
        <fullName evidence="8">Component of oligomeric Golgi complex 2</fullName>
    </alternativeName>
</protein>
<evidence type="ECO:0000256" key="9">
    <source>
        <dbReference type="SAM" id="MobiDB-lite"/>
    </source>
</evidence>
<gene>
    <name evidence="12" type="ORF">SCP_0303310</name>
</gene>
<keyword evidence="13" id="KW-1185">Reference proteome</keyword>
<evidence type="ECO:0000259" key="10">
    <source>
        <dbReference type="Pfam" id="PF06148"/>
    </source>
</evidence>
<dbReference type="GeneID" id="38777533"/>
<evidence type="ECO:0000256" key="4">
    <source>
        <dbReference type="ARBA" id="ARBA00022448"/>
    </source>
</evidence>
<comment type="caution">
    <text evidence="12">The sequence shown here is derived from an EMBL/GenBank/DDBJ whole genome shotgun (WGS) entry which is preliminary data.</text>
</comment>
<dbReference type="STRING" id="139825.A0A401GEL6"/>
<dbReference type="Proteomes" id="UP000287166">
    <property type="component" value="Unassembled WGS sequence"/>
</dbReference>
<comment type="subcellular location">
    <subcellularLocation>
        <location evidence="1">Golgi apparatus membrane</location>
        <topology evidence="1">Peripheral membrane protein</topology>
    </subcellularLocation>
</comment>
<evidence type="ECO:0000256" key="8">
    <source>
        <dbReference type="ARBA" id="ARBA00031344"/>
    </source>
</evidence>
<evidence type="ECO:0000256" key="1">
    <source>
        <dbReference type="ARBA" id="ARBA00004395"/>
    </source>
</evidence>
<dbReference type="GO" id="GO:0000139">
    <property type="term" value="C:Golgi membrane"/>
    <property type="evidence" value="ECO:0007669"/>
    <property type="project" value="UniProtKB-SubCell"/>
</dbReference>
<feature type="compositionally biased region" description="Basic and acidic residues" evidence="9">
    <location>
        <begin position="14"/>
        <end position="36"/>
    </location>
</feature>
<evidence type="ECO:0000313" key="12">
    <source>
        <dbReference type="EMBL" id="GBE80616.1"/>
    </source>
</evidence>
<evidence type="ECO:0000313" key="13">
    <source>
        <dbReference type="Proteomes" id="UP000287166"/>
    </source>
</evidence>
<feature type="compositionally biased region" description="Polar residues" evidence="9">
    <location>
        <begin position="1"/>
        <end position="13"/>
    </location>
</feature>
<dbReference type="GO" id="GO:0015031">
    <property type="term" value="P:protein transport"/>
    <property type="evidence" value="ECO:0007669"/>
    <property type="project" value="UniProtKB-KW"/>
</dbReference>
<feature type="compositionally biased region" description="Low complexity" evidence="9">
    <location>
        <begin position="345"/>
        <end position="358"/>
    </location>
</feature>
<dbReference type="EMBL" id="BFAD01000003">
    <property type="protein sequence ID" value="GBE80616.1"/>
    <property type="molecule type" value="Genomic_DNA"/>
</dbReference>